<dbReference type="KEGG" id="mff:MFFC18_08540"/>
<dbReference type="RefSeq" id="WP_075085077.1">
    <property type="nucleotide sequence ID" value="NZ_CP042912.1"/>
</dbReference>
<organism evidence="1 2">
    <name type="scientific">Mariniblastus fucicola</name>
    <dbReference type="NCBI Taxonomy" id="980251"/>
    <lineage>
        <taxon>Bacteria</taxon>
        <taxon>Pseudomonadati</taxon>
        <taxon>Planctomycetota</taxon>
        <taxon>Planctomycetia</taxon>
        <taxon>Pirellulales</taxon>
        <taxon>Pirellulaceae</taxon>
        <taxon>Mariniblastus</taxon>
    </lineage>
</organism>
<dbReference type="STRING" id="980251.GCA_001642875_02846"/>
<name>A0A5B9P7T1_9BACT</name>
<dbReference type="AlphaFoldDB" id="A0A5B9P7T1"/>
<accession>A0A5B9P7T1</accession>
<gene>
    <name evidence="1" type="ORF">MFFC18_08540</name>
</gene>
<sequence>MNQVWAFRLFVFLLVMCIDGSVLSAQQRFSAPGLTNARRLIESRQRKIMFAMHPTVADKDAISLEYLGCEVEGANVSYKYKFRFKGFDGKQSATMKFTFHNNGLFRSIETVDYTSQLVAPFTAADLVIDLLRDMVKEDAKLKDDALMTKRVF</sequence>
<evidence type="ECO:0000313" key="1">
    <source>
        <dbReference type="EMBL" id="QEG21002.1"/>
    </source>
</evidence>
<dbReference type="Proteomes" id="UP000322214">
    <property type="component" value="Chromosome"/>
</dbReference>
<protein>
    <submittedName>
        <fullName evidence="1">Uncharacterized protein</fullName>
    </submittedName>
</protein>
<keyword evidence="2" id="KW-1185">Reference proteome</keyword>
<reference evidence="1 2" key="1">
    <citation type="submission" date="2019-08" db="EMBL/GenBank/DDBJ databases">
        <title>Deep-cultivation of Planctomycetes and their phenomic and genomic characterization uncovers novel biology.</title>
        <authorList>
            <person name="Wiegand S."/>
            <person name="Jogler M."/>
            <person name="Boedeker C."/>
            <person name="Pinto D."/>
            <person name="Vollmers J."/>
            <person name="Rivas-Marin E."/>
            <person name="Kohn T."/>
            <person name="Peeters S.H."/>
            <person name="Heuer A."/>
            <person name="Rast P."/>
            <person name="Oberbeckmann S."/>
            <person name="Bunk B."/>
            <person name="Jeske O."/>
            <person name="Meyerdierks A."/>
            <person name="Storesund J.E."/>
            <person name="Kallscheuer N."/>
            <person name="Luecker S."/>
            <person name="Lage O.M."/>
            <person name="Pohl T."/>
            <person name="Merkel B.J."/>
            <person name="Hornburger P."/>
            <person name="Mueller R.-W."/>
            <person name="Bruemmer F."/>
            <person name="Labrenz M."/>
            <person name="Spormann A.M."/>
            <person name="Op den Camp H."/>
            <person name="Overmann J."/>
            <person name="Amann R."/>
            <person name="Jetten M.S.M."/>
            <person name="Mascher T."/>
            <person name="Medema M.H."/>
            <person name="Devos D.P."/>
            <person name="Kaster A.-K."/>
            <person name="Ovreas L."/>
            <person name="Rohde M."/>
            <person name="Galperin M.Y."/>
            <person name="Jogler C."/>
        </authorList>
    </citation>
    <scope>NUCLEOTIDE SEQUENCE [LARGE SCALE GENOMIC DNA]</scope>
    <source>
        <strain evidence="1 2">FC18</strain>
    </source>
</reference>
<dbReference type="EMBL" id="CP042912">
    <property type="protein sequence ID" value="QEG21002.1"/>
    <property type="molecule type" value="Genomic_DNA"/>
</dbReference>
<evidence type="ECO:0000313" key="2">
    <source>
        <dbReference type="Proteomes" id="UP000322214"/>
    </source>
</evidence>
<proteinExistence type="predicted"/>